<feature type="domain" description="Homeobox" evidence="7">
    <location>
        <begin position="218"/>
        <end position="278"/>
    </location>
</feature>
<organism evidence="8 9">
    <name type="scientific">Monopterus albus</name>
    <name type="common">Swamp eel</name>
    <dbReference type="NCBI Taxonomy" id="43700"/>
    <lineage>
        <taxon>Eukaryota</taxon>
        <taxon>Metazoa</taxon>
        <taxon>Chordata</taxon>
        <taxon>Craniata</taxon>
        <taxon>Vertebrata</taxon>
        <taxon>Euteleostomi</taxon>
        <taxon>Actinopterygii</taxon>
        <taxon>Neopterygii</taxon>
        <taxon>Teleostei</taxon>
        <taxon>Neoteleostei</taxon>
        <taxon>Acanthomorphata</taxon>
        <taxon>Anabantaria</taxon>
        <taxon>Synbranchiformes</taxon>
        <taxon>Synbranchidae</taxon>
        <taxon>Monopterus</taxon>
    </lineage>
</organism>
<dbReference type="PANTHER" id="PTHR24327">
    <property type="entry name" value="HOMEOBOX PROTEIN"/>
    <property type="match status" value="1"/>
</dbReference>
<feature type="region of interest" description="Disordered" evidence="6">
    <location>
        <begin position="163"/>
        <end position="217"/>
    </location>
</feature>
<feature type="compositionally biased region" description="Polar residues" evidence="6">
    <location>
        <begin position="126"/>
        <end position="143"/>
    </location>
</feature>
<evidence type="ECO:0000256" key="2">
    <source>
        <dbReference type="ARBA" id="ARBA00023155"/>
    </source>
</evidence>
<feature type="DNA-binding region" description="Homeobox" evidence="4">
    <location>
        <begin position="220"/>
        <end position="279"/>
    </location>
</feature>
<dbReference type="Gene3D" id="1.10.10.60">
    <property type="entry name" value="Homeodomain-like"/>
    <property type="match status" value="1"/>
</dbReference>
<evidence type="ECO:0000313" key="8">
    <source>
        <dbReference type="Ensembl" id="ENSMALP00000002390.1"/>
    </source>
</evidence>
<evidence type="ECO:0000256" key="5">
    <source>
        <dbReference type="RuleBase" id="RU000682"/>
    </source>
</evidence>
<evidence type="ECO:0000259" key="7">
    <source>
        <dbReference type="PROSITE" id="PS50071"/>
    </source>
</evidence>
<dbReference type="STRING" id="43700.ENSMALP00000002390"/>
<feature type="compositionally biased region" description="Basic and acidic residues" evidence="6">
    <location>
        <begin position="163"/>
        <end position="172"/>
    </location>
</feature>
<dbReference type="GO" id="GO:0005634">
    <property type="term" value="C:nucleus"/>
    <property type="evidence" value="ECO:0007669"/>
    <property type="project" value="UniProtKB-SubCell"/>
</dbReference>
<dbReference type="Ensembl" id="ENSMALT00000002454.1">
    <property type="protein sequence ID" value="ENSMALP00000002390.1"/>
    <property type="gene ID" value="ENSMALG00000001790.1"/>
</dbReference>
<keyword evidence="3 4" id="KW-0539">Nucleus</keyword>
<dbReference type="AlphaFoldDB" id="A0A3Q3Q1M5"/>
<keyword evidence="9" id="KW-1185">Reference proteome</keyword>
<accession>A0A3Q3Q1M5</accession>
<evidence type="ECO:0000256" key="1">
    <source>
        <dbReference type="ARBA" id="ARBA00023125"/>
    </source>
</evidence>
<reference evidence="8" key="1">
    <citation type="submission" date="2025-08" db="UniProtKB">
        <authorList>
            <consortium name="Ensembl"/>
        </authorList>
    </citation>
    <scope>IDENTIFICATION</scope>
</reference>
<dbReference type="Proteomes" id="UP000261600">
    <property type="component" value="Unplaced"/>
</dbReference>
<dbReference type="InterPro" id="IPR001356">
    <property type="entry name" value="HD"/>
</dbReference>
<name>A0A3Q3Q1M5_MONAL</name>
<feature type="compositionally biased region" description="Polar residues" evidence="6">
    <location>
        <begin position="176"/>
        <end position="201"/>
    </location>
</feature>
<evidence type="ECO:0000256" key="6">
    <source>
        <dbReference type="SAM" id="MobiDB-lite"/>
    </source>
</evidence>
<dbReference type="PROSITE" id="PS00027">
    <property type="entry name" value="HOMEOBOX_1"/>
    <property type="match status" value="1"/>
</dbReference>
<evidence type="ECO:0000256" key="4">
    <source>
        <dbReference type="PROSITE-ProRule" id="PRU00108"/>
    </source>
</evidence>
<dbReference type="PROSITE" id="PS50071">
    <property type="entry name" value="HOMEOBOX_2"/>
    <property type="match status" value="1"/>
</dbReference>
<dbReference type="SUPFAM" id="SSF46689">
    <property type="entry name" value="Homeodomain-like"/>
    <property type="match status" value="1"/>
</dbReference>
<evidence type="ECO:0000256" key="3">
    <source>
        <dbReference type="ARBA" id="ARBA00023242"/>
    </source>
</evidence>
<keyword evidence="1 4" id="KW-0238">DNA-binding</keyword>
<reference evidence="8" key="2">
    <citation type="submission" date="2025-09" db="UniProtKB">
        <authorList>
            <consortium name="Ensembl"/>
        </authorList>
    </citation>
    <scope>IDENTIFICATION</scope>
</reference>
<dbReference type="CDD" id="cd00086">
    <property type="entry name" value="homeodomain"/>
    <property type="match status" value="1"/>
</dbReference>
<dbReference type="InterPro" id="IPR009057">
    <property type="entry name" value="Homeodomain-like_sf"/>
</dbReference>
<dbReference type="OrthoDB" id="6159439at2759"/>
<dbReference type="InterPro" id="IPR017970">
    <property type="entry name" value="Homeobox_CS"/>
</dbReference>
<dbReference type="GeneID" id="109968784"/>
<evidence type="ECO:0000313" key="9">
    <source>
        <dbReference type="Proteomes" id="UP000261600"/>
    </source>
</evidence>
<comment type="subcellular location">
    <subcellularLocation>
        <location evidence="4 5">Nucleus</location>
    </subcellularLocation>
</comment>
<dbReference type="KEGG" id="malb:109968784"/>
<dbReference type="GO" id="GO:0000978">
    <property type="term" value="F:RNA polymerase II cis-regulatory region sequence-specific DNA binding"/>
    <property type="evidence" value="ECO:0007669"/>
    <property type="project" value="TreeGrafter"/>
</dbReference>
<dbReference type="SMART" id="SM00389">
    <property type="entry name" value="HOX"/>
    <property type="match status" value="1"/>
</dbReference>
<feature type="region of interest" description="Disordered" evidence="6">
    <location>
        <begin position="116"/>
        <end position="147"/>
    </location>
</feature>
<feature type="region of interest" description="Disordered" evidence="6">
    <location>
        <begin position="395"/>
        <end position="415"/>
    </location>
</feature>
<dbReference type="CTD" id="79923"/>
<dbReference type="RefSeq" id="XP_020470948.1">
    <property type="nucleotide sequence ID" value="XM_020615292.1"/>
</dbReference>
<sequence>MAEWKAQVSYNYNSSYRAYAYGLVYQTGTEQNHGNLNSWAEAGAKDLSNSNAGLTQPYYATTARTREDSPPGINVTEQQAVNGQCQYRGSGVVYLGDTQAGCLLVAGPHPATYEAREHEARRTGGDSISDSEAHTSPDSWSSDMSREGVIPQADPATWMKKAFDNDESRSPDASDGVSSSLMEEPQSFSVTGAENTDTTSLYPPLSAPKKPLMTTASNPKGKVRAAFSESQLNALVQRFTVQRYLTPAEMKNLAEMTGLTYKQVKTWFQNRRMKLRRHQKDTNWVCERYTINKGNPIHGAMYSNIPSHFQPYQGEARPQLTEHYNQHIMEAAFRKTAPQNLAFYLAAVGGAAGSTGYPSWSSSTSQTAVSTRAQVAGWTMPTGVTHYEHNSNAFNPAAANNTSPDLSFDSKDGSL</sequence>
<keyword evidence="2 4" id="KW-0371">Homeobox</keyword>
<dbReference type="InterPro" id="IPR050460">
    <property type="entry name" value="Distal-less_Homeobox_TF"/>
</dbReference>
<dbReference type="PANTHER" id="PTHR24327:SF88">
    <property type="entry name" value="NANOG"/>
    <property type="match status" value="1"/>
</dbReference>
<protein>
    <recommendedName>
        <fullName evidence="7">Homeobox domain-containing protein</fullName>
    </recommendedName>
</protein>
<dbReference type="GO" id="GO:0000981">
    <property type="term" value="F:DNA-binding transcription factor activity, RNA polymerase II-specific"/>
    <property type="evidence" value="ECO:0007669"/>
    <property type="project" value="InterPro"/>
</dbReference>
<dbReference type="Pfam" id="PF00046">
    <property type="entry name" value="Homeodomain"/>
    <property type="match status" value="1"/>
</dbReference>
<proteinExistence type="predicted"/>